<evidence type="ECO:0000256" key="3">
    <source>
        <dbReference type="ARBA" id="ARBA00022786"/>
    </source>
</evidence>
<dbReference type="GO" id="GO:0061666">
    <property type="term" value="F:UFM1 ligase activity"/>
    <property type="evidence" value="ECO:0007669"/>
    <property type="project" value="InterPro"/>
</dbReference>
<feature type="domain" description="E3 UFM1-protein ligase-like C-terminal" evidence="6">
    <location>
        <begin position="698"/>
        <end position="763"/>
    </location>
</feature>
<accession>A0A9P6U212</accession>
<evidence type="ECO:0000313" key="7">
    <source>
        <dbReference type="EMBL" id="KAG0255786.1"/>
    </source>
</evidence>
<evidence type="ECO:0000259" key="5">
    <source>
        <dbReference type="Pfam" id="PF23659"/>
    </source>
</evidence>
<dbReference type="GO" id="GO:0034976">
    <property type="term" value="P:response to endoplasmic reticulum stress"/>
    <property type="evidence" value="ECO:0007669"/>
    <property type="project" value="TreeGrafter"/>
</dbReference>
<dbReference type="PANTHER" id="PTHR31057">
    <property type="entry name" value="E3 UFM1-PROTEIN LIGASE 1"/>
    <property type="match status" value="1"/>
</dbReference>
<proteinExistence type="inferred from homology"/>
<evidence type="ECO:0000313" key="8">
    <source>
        <dbReference type="Proteomes" id="UP000726737"/>
    </source>
</evidence>
<comment type="caution">
    <text evidence="7">The sequence shown here is derived from an EMBL/GenBank/DDBJ whole genome shotgun (WGS) entry which is preliminary data.</text>
</comment>
<dbReference type="GO" id="GO:0032434">
    <property type="term" value="P:regulation of proteasomal ubiquitin-dependent protein catabolic process"/>
    <property type="evidence" value="ECO:0007669"/>
    <property type="project" value="TreeGrafter"/>
</dbReference>
<dbReference type="InterPro" id="IPR056580">
    <property type="entry name" value="Ufl1_dom"/>
</dbReference>
<feature type="domain" description="E3 UFM1-protein ligase 1-like" evidence="5">
    <location>
        <begin position="537"/>
        <end position="595"/>
    </location>
</feature>
<evidence type="ECO:0000259" key="4">
    <source>
        <dbReference type="Pfam" id="PF09743"/>
    </source>
</evidence>
<dbReference type="InterPro" id="IPR056579">
    <property type="entry name" value="Ufl1_N"/>
</dbReference>
<dbReference type="AlphaFoldDB" id="A0A9P6U212"/>
<keyword evidence="2" id="KW-0808">Transferase</keyword>
<evidence type="ECO:0000256" key="2">
    <source>
        <dbReference type="ARBA" id="ARBA00022679"/>
    </source>
</evidence>
<comment type="similarity">
    <text evidence="1">Belongs to the UFL1 family.</text>
</comment>
<dbReference type="PANTHER" id="PTHR31057:SF0">
    <property type="entry name" value="E3 UFM1-PROTEIN LIGASE 1"/>
    <property type="match status" value="1"/>
</dbReference>
<dbReference type="InterPro" id="IPR056761">
    <property type="entry name" value="Ufl1-like_C"/>
</dbReference>
<dbReference type="OrthoDB" id="10258297at2759"/>
<dbReference type="Pfam" id="PF09743">
    <property type="entry name" value="E3_UFM1_ligase"/>
    <property type="match status" value="1"/>
</dbReference>
<dbReference type="Pfam" id="PF25041">
    <property type="entry name" value="UFL1_C"/>
    <property type="match status" value="1"/>
</dbReference>
<keyword evidence="3" id="KW-0833">Ubl conjugation pathway</keyword>
<dbReference type="GO" id="GO:0016874">
    <property type="term" value="F:ligase activity"/>
    <property type="evidence" value="ECO:0007669"/>
    <property type="project" value="UniProtKB-KW"/>
</dbReference>
<keyword evidence="7" id="KW-0436">Ligase</keyword>
<dbReference type="Pfam" id="PF23659">
    <property type="entry name" value="UFL1"/>
    <property type="match status" value="1"/>
</dbReference>
<name>A0A9P6U212_9FUNG</name>
<gene>
    <name evidence="7" type="primary">UFL1</name>
    <name evidence="7" type="ORF">BG011_004938</name>
</gene>
<dbReference type="Proteomes" id="UP000726737">
    <property type="component" value="Unassembled WGS sequence"/>
</dbReference>
<dbReference type="Pfam" id="PF25870">
    <property type="entry name" value="WHD_UFL1_5th"/>
    <property type="match status" value="1"/>
</dbReference>
<keyword evidence="8" id="KW-1185">Reference proteome</keyword>
<evidence type="ECO:0000259" key="6">
    <source>
        <dbReference type="Pfam" id="PF25041"/>
    </source>
</evidence>
<dbReference type="GO" id="GO:1990592">
    <property type="term" value="P:protein K69-linked ufmylation"/>
    <property type="evidence" value="ECO:0007669"/>
    <property type="project" value="TreeGrafter"/>
</dbReference>
<sequence>MTSTLWKNLFGQVDNPDDLRYPSSLSDDACGNLVHSLVSFGYLTKVATSLDGKSFITDDQLRIDILAQLESRNGRVSLLELPKALNANMADIQDRVQELLRSHTGKLVQVQDELLQIEYLEQTTNQLKMELSTQGYLIVADASRKYKFNIEYMRQFLKDRVGSSIPGQWDTADRGLAIAPWFLEQEKATLLKYLNELQEPTSLPTLRSKRVVQEQLIYGLCDLLSKDNKLAGVFKGAGDQSIFIPRPYEQQQTEWIELFFRNNGFIEFDALKKHGVTDPKTYIHTNHPTALLLETHAVKESIWSIIDASVEDTISNLSWIDAKPLLPSPLTKEDISSLVRQLPSLAEPTSCIAVAPDQDPSLTGLRGGAPQEAFVIQDSIVVTSGQMQKCLLKMGPLLDRKVKALISWRLTFGDNDELLEGYDDMDDQGSTLKMLMENLSTSKHNGSRAKNTQSNKGMELKKKKRLQEFLTIQDVKEEILHLEPDFDPALVNTIAGALYRDLLRNLKDRNRSVILNQVQEEDEDENTTVMRENDIISEIQSLSKRIMLFSKGIDVFEDATVRNSLSKYHLQSLCVELLDLTALHLTTSIKESDNSGNPPSAAAKDTRKHLQRLYAERHIETETIAGRQGPFVISQEDASLLSEFIPKGTVDSLKRLRKLTAGSGKQKNLVEYLDVWSSIAKSLAHDMDTGNAVSKDDRHFISEHMKELHKALVGIKPQSDAALMLHIVTLIAFQSWSGCMLHASGKYVPRILRQLRLLLEQQSSTTCSVENTRNEGATSQLDLLERMLNSVLSNVKQQETDQGTEPDSQQLWQSVFDLGVLLSTP</sequence>
<dbReference type="GO" id="GO:0005789">
    <property type="term" value="C:endoplasmic reticulum membrane"/>
    <property type="evidence" value="ECO:0007669"/>
    <property type="project" value="TreeGrafter"/>
</dbReference>
<evidence type="ECO:0000256" key="1">
    <source>
        <dbReference type="ARBA" id="ARBA00010789"/>
    </source>
</evidence>
<reference evidence="7" key="1">
    <citation type="journal article" date="2020" name="Fungal Divers.">
        <title>Resolving the Mortierellaceae phylogeny through synthesis of multi-gene phylogenetics and phylogenomics.</title>
        <authorList>
            <person name="Vandepol N."/>
            <person name="Liber J."/>
            <person name="Desiro A."/>
            <person name="Na H."/>
            <person name="Kennedy M."/>
            <person name="Barry K."/>
            <person name="Grigoriev I.V."/>
            <person name="Miller A.N."/>
            <person name="O'Donnell K."/>
            <person name="Stajich J.E."/>
            <person name="Bonito G."/>
        </authorList>
    </citation>
    <scope>NUCLEOTIDE SEQUENCE</scope>
    <source>
        <strain evidence="7">KOD948</strain>
    </source>
</reference>
<dbReference type="EMBL" id="JAAAJA010000332">
    <property type="protein sequence ID" value="KAG0255786.1"/>
    <property type="molecule type" value="Genomic_DNA"/>
</dbReference>
<organism evidence="7 8">
    <name type="scientific">Mortierella polycephala</name>
    <dbReference type="NCBI Taxonomy" id="41804"/>
    <lineage>
        <taxon>Eukaryota</taxon>
        <taxon>Fungi</taxon>
        <taxon>Fungi incertae sedis</taxon>
        <taxon>Mucoromycota</taxon>
        <taxon>Mortierellomycotina</taxon>
        <taxon>Mortierellomycetes</taxon>
        <taxon>Mortierellales</taxon>
        <taxon>Mortierellaceae</taxon>
        <taxon>Mortierella</taxon>
    </lineage>
</organism>
<dbReference type="InterPro" id="IPR018611">
    <property type="entry name" value="Ufl1"/>
</dbReference>
<protein>
    <submittedName>
        <fullName evidence="7">E3 UFM1-protein ligase 1</fullName>
    </submittedName>
</protein>
<feature type="domain" description="E3 UFM1-protein ligase 1-like N-terminal" evidence="4">
    <location>
        <begin position="23"/>
        <end position="283"/>
    </location>
</feature>